<accession>A0AAE1T7D5</accession>
<reference evidence="1" key="2">
    <citation type="journal article" date="2024" name="Plant">
        <title>Genomic evolution and insights into agronomic trait innovations of Sesamum species.</title>
        <authorList>
            <person name="Miao H."/>
            <person name="Wang L."/>
            <person name="Qu L."/>
            <person name="Liu H."/>
            <person name="Sun Y."/>
            <person name="Le M."/>
            <person name="Wang Q."/>
            <person name="Wei S."/>
            <person name="Zheng Y."/>
            <person name="Lin W."/>
            <person name="Duan Y."/>
            <person name="Cao H."/>
            <person name="Xiong S."/>
            <person name="Wang X."/>
            <person name="Wei L."/>
            <person name="Li C."/>
            <person name="Ma Q."/>
            <person name="Ju M."/>
            <person name="Zhao R."/>
            <person name="Li G."/>
            <person name="Mu C."/>
            <person name="Tian Q."/>
            <person name="Mei H."/>
            <person name="Zhang T."/>
            <person name="Gao T."/>
            <person name="Zhang H."/>
        </authorList>
    </citation>
    <scope>NUCLEOTIDE SEQUENCE</scope>
    <source>
        <strain evidence="1">K16</strain>
    </source>
</reference>
<evidence type="ECO:0000313" key="1">
    <source>
        <dbReference type="EMBL" id="KAK4382816.1"/>
    </source>
</evidence>
<gene>
    <name evidence="1" type="ORF">Sango_2837900</name>
</gene>
<dbReference type="AlphaFoldDB" id="A0AAE1T7D5"/>
<evidence type="ECO:0000313" key="2">
    <source>
        <dbReference type="Proteomes" id="UP001289374"/>
    </source>
</evidence>
<organism evidence="1 2">
    <name type="scientific">Sesamum angolense</name>
    <dbReference type="NCBI Taxonomy" id="2727404"/>
    <lineage>
        <taxon>Eukaryota</taxon>
        <taxon>Viridiplantae</taxon>
        <taxon>Streptophyta</taxon>
        <taxon>Embryophyta</taxon>
        <taxon>Tracheophyta</taxon>
        <taxon>Spermatophyta</taxon>
        <taxon>Magnoliopsida</taxon>
        <taxon>eudicotyledons</taxon>
        <taxon>Gunneridae</taxon>
        <taxon>Pentapetalae</taxon>
        <taxon>asterids</taxon>
        <taxon>lamiids</taxon>
        <taxon>Lamiales</taxon>
        <taxon>Pedaliaceae</taxon>
        <taxon>Sesamum</taxon>
    </lineage>
</organism>
<dbReference type="Proteomes" id="UP001289374">
    <property type="component" value="Unassembled WGS sequence"/>
</dbReference>
<dbReference type="PANTHER" id="PTHR10775:SF188">
    <property type="entry name" value="TRANSPOSASE-ASSOCIATED DOMAIN-CONTAINING PROTEIN"/>
    <property type="match status" value="1"/>
</dbReference>
<sequence>MPPDRLFDLSNYNQDGELDNDRFHDVLHAGEQPLWNSCTQSQLGVVLELVNIKAKAHISEHIYDRISQLAHHILPRDQTLSLDYYSAKKLIKDFGLPVEKIDACKNGCMLYWKDHTDLEYCKFGREVRYKPTRERNSNHKKTLYVILRLFLNELYEHHHSEDPIIEVLVATKFKDWFKRRVKSDLNYTDNELLKLLLESCS</sequence>
<keyword evidence="2" id="KW-1185">Reference proteome</keyword>
<name>A0AAE1T7D5_9LAMI</name>
<reference evidence="1" key="1">
    <citation type="submission" date="2020-06" db="EMBL/GenBank/DDBJ databases">
        <authorList>
            <person name="Li T."/>
            <person name="Hu X."/>
            <person name="Zhang T."/>
            <person name="Song X."/>
            <person name="Zhang H."/>
            <person name="Dai N."/>
            <person name="Sheng W."/>
            <person name="Hou X."/>
            <person name="Wei L."/>
        </authorList>
    </citation>
    <scope>NUCLEOTIDE SEQUENCE</scope>
    <source>
        <strain evidence="1">K16</strain>
        <tissue evidence="1">Leaf</tissue>
    </source>
</reference>
<dbReference type="PANTHER" id="PTHR10775">
    <property type="entry name" value="OS08G0208400 PROTEIN"/>
    <property type="match status" value="1"/>
</dbReference>
<comment type="caution">
    <text evidence="1">The sequence shown here is derived from an EMBL/GenBank/DDBJ whole genome shotgun (WGS) entry which is preliminary data.</text>
</comment>
<protein>
    <submittedName>
        <fullName evidence="1">Uncharacterized protein</fullName>
    </submittedName>
</protein>
<proteinExistence type="predicted"/>
<dbReference type="EMBL" id="JACGWL010000646">
    <property type="protein sequence ID" value="KAK4382816.1"/>
    <property type="molecule type" value="Genomic_DNA"/>
</dbReference>